<dbReference type="Gene3D" id="3.10.290.10">
    <property type="entry name" value="RNA-binding S4 domain"/>
    <property type="match status" value="1"/>
</dbReference>
<dbReference type="SUPFAM" id="SSF55174">
    <property type="entry name" value="Alpha-L RNA-binding motif"/>
    <property type="match status" value="1"/>
</dbReference>
<dbReference type="Gene3D" id="3.40.50.150">
    <property type="entry name" value="Vaccinia Virus protein VP39"/>
    <property type="match status" value="1"/>
</dbReference>
<dbReference type="GO" id="GO:0032259">
    <property type="term" value="P:methylation"/>
    <property type="evidence" value="ECO:0007669"/>
    <property type="project" value="UniProtKB-KW"/>
</dbReference>
<dbReference type="InterPro" id="IPR002942">
    <property type="entry name" value="S4_RNA-bd"/>
</dbReference>
<comment type="caution">
    <text evidence="5">The sequence shown here is derived from an EMBL/GenBank/DDBJ whole genome shotgun (WGS) entry which is preliminary data.</text>
</comment>
<dbReference type="PANTHER" id="PTHR32319:SF0">
    <property type="entry name" value="BACTERIAL HEMOLYSIN-LIKE PROTEIN"/>
    <property type="match status" value="1"/>
</dbReference>
<dbReference type="PROSITE" id="PS50889">
    <property type="entry name" value="S4"/>
    <property type="match status" value="1"/>
</dbReference>
<dbReference type="InterPro" id="IPR002877">
    <property type="entry name" value="RNA_MeTrfase_FtsJ_dom"/>
</dbReference>
<dbReference type="EMBL" id="JACPNR010000004">
    <property type="protein sequence ID" value="MBI2677427.1"/>
    <property type="molecule type" value="Genomic_DNA"/>
</dbReference>
<keyword evidence="1 3" id="KW-0694">RNA-binding</keyword>
<protein>
    <submittedName>
        <fullName evidence="5">TlyA family RNA methyltransferase</fullName>
    </submittedName>
</protein>
<dbReference type="NCBIfam" id="TIGR00478">
    <property type="entry name" value="tly"/>
    <property type="match status" value="1"/>
</dbReference>
<evidence type="ECO:0000313" key="5">
    <source>
        <dbReference type="EMBL" id="MBI2677427.1"/>
    </source>
</evidence>
<dbReference type="CDD" id="cd00165">
    <property type="entry name" value="S4"/>
    <property type="match status" value="1"/>
</dbReference>
<gene>
    <name evidence="5" type="ORF">HYX28_01450</name>
</gene>
<accession>A0A932ENL5</accession>
<dbReference type="SMART" id="SM00363">
    <property type="entry name" value="S4"/>
    <property type="match status" value="1"/>
</dbReference>
<organism evidence="5 6">
    <name type="scientific">Candidatus Korobacter versatilis</name>
    <dbReference type="NCBI Taxonomy" id="658062"/>
    <lineage>
        <taxon>Bacteria</taxon>
        <taxon>Pseudomonadati</taxon>
        <taxon>Acidobacteriota</taxon>
        <taxon>Terriglobia</taxon>
        <taxon>Terriglobales</taxon>
        <taxon>Candidatus Korobacteraceae</taxon>
        <taxon>Candidatus Korobacter</taxon>
    </lineage>
</organism>
<evidence type="ECO:0000256" key="1">
    <source>
        <dbReference type="ARBA" id="ARBA00022884"/>
    </source>
</evidence>
<dbReference type="Pfam" id="PF01728">
    <property type="entry name" value="FtsJ"/>
    <property type="match status" value="1"/>
</dbReference>
<reference evidence="5" key="1">
    <citation type="submission" date="2020-07" db="EMBL/GenBank/DDBJ databases">
        <title>Huge and variable diversity of episymbiotic CPR bacteria and DPANN archaea in groundwater ecosystems.</title>
        <authorList>
            <person name="He C.Y."/>
            <person name="Keren R."/>
            <person name="Whittaker M."/>
            <person name="Farag I.F."/>
            <person name="Doudna J."/>
            <person name="Cate J.H.D."/>
            <person name="Banfield J.F."/>
        </authorList>
    </citation>
    <scope>NUCLEOTIDE SEQUENCE</scope>
    <source>
        <strain evidence="5">NC_groundwater_580_Pr5_B-0.1um_64_19</strain>
    </source>
</reference>
<keyword evidence="5" id="KW-0489">Methyltransferase</keyword>
<evidence type="ECO:0000313" key="6">
    <source>
        <dbReference type="Proteomes" id="UP000779809"/>
    </source>
</evidence>
<proteinExistence type="inferred from homology"/>
<evidence type="ECO:0000256" key="2">
    <source>
        <dbReference type="ARBA" id="ARBA00029460"/>
    </source>
</evidence>
<dbReference type="InterPro" id="IPR004538">
    <property type="entry name" value="Hemolysin_A/TlyA"/>
</dbReference>
<feature type="domain" description="RNA-binding S4" evidence="4">
    <location>
        <begin position="4"/>
        <end position="69"/>
    </location>
</feature>
<dbReference type="Proteomes" id="UP000779809">
    <property type="component" value="Unassembled WGS sequence"/>
</dbReference>
<dbReference type="InterPro" id="IPR029063">
    <property type="entry name" value="SAM-dependent_MTases_sf"/>
</dbReference>
<dbReference type="InterPro" id="IPR036986">
    <property type="entry name" value="S4_RNA-bd_sf"/>
</dbReference>
<name>A0A932ENL5_9BACT</name>
<dbReference type="PANTHER" id="PTHR32319">
    <property type="entry name" value="BACTERIAL HEMOLYSIN-LIKE PROTEIN"/>
    <property type="match status" value="1"/>
</dbReference>
<sequence>MSKQRLDRLLVERGLVPSRERAQALILAGRVLVNEQKVEKAGAGVETDVAIRLLGEGLRYVSRGGLKLEHALAHWGIDLVGRTCMDVGTSTGGFTDAMLQHGAAQVIAVDTGYGQIASALRGDARVRLLERTNARNLTSAQVAPLAGAPVTFLAMDVSFISATLVLPAVVNSLRELSGASPLESVVLVKPQFEAGKGNVGKGGIVRDAAVQHSAVERVREAVQALGGTDIEVADSPITGAEGNKEFLLHATFAATRQGKE</sequence>
<dbReference type="GO" id="GO:0008168">
    <property type="term" value="F:methyltransferase activity"/>
    <property type="evidence" value="ECO:0007669"/>
    <property type="project" value="UniProtKB-KW"/>
</dbReference>
<evidence type="ECO:0000256" key="3">
    <source>
        <dbReference type="PROSITE-ProRule" id="PRU00182"/>
    </source>
</evidence>
<dbReference type="SUPFAM" id="SSF53335">
    <property type="entry name" value="S-adenosyl-L-methionine-dependent methyltransferases"/>
    <property type="match status" value="1"/>
</dbReference>
<dbReference type="AlphaFoldDB" id="A0A932ENL5"/>
<evidence type="ECO:0000259" key="4">
    <source>
        <dbReference type="SMART" id="SM00363"/>
    </source>
</evidence>
<dbReference type="GO" id="GO:0003723">
    <property type="term" value="F:RNA binding"/>
    <property type="evidence" value="ECO:0007669"/>
    <property type="project" value="UniProtKB-KW"/>
</dbReference>
<keyword evidence="5" id="KW-0808">Transferase</keyword>
<dbReference type="InterPro" id="IPR047048">
    <property type="entry name" value="TlyA"/>
</dbReference>
<dbReference type="Pfam" id="PF01479">
    <property type="entry name" value="S4"/>
    <property type="match status" value="1"/>
</dbReference>
<comment type="similarity">
    <text evidence="2">Belongs to the TlyA family.</text>
</comment>
<dbReference type="PIRSF" id="PIRSF005578">
    <property type="entry name" value="TlyA"/>
    <property type="match status" value="1"/>
</dbReference>